<dbReference type="PANTHER" id="PTHR21398:SF11">
    <property type="entry name" value="HDC15381-RELATED"/>
    <property type="match status" value="1"/>
</dbReference>
<evidence type="ECO:0000313" key="1">
    <source>
        <dbReference type="EnsemblMetazoa" id="AAEL022007-PA"/>
    </source>
</evidence>
<keyword evidence="2" id="KW-1185">Reference proteome</keyword>
<dbReference type="SMART" id="SM00718">
    <property type="entry name" value="DM4_12"/>
    <property type="match status" value="1"/>
</dbReference>
<reference evidence="1" key="2">
    <citation type="submission" date="2020-05" db="UniProtKB">
        <authorList>
            <consortium name="EnsemblMetazoa"/>
        </authorList>
    </citation>
    <scope>IDENTIFICATION</scope>
    <source>
        <strain evidence="1">LVP_AGWG</strain>
    </source>
</reference>
<sequence>MSKFARIFLVLVVLQTCLAANDTESLSSSSTHDREKRWLIYKPNGAVIKIVFGAAYPVRWAHKLLRSLNLGLNLQANYAIPATIVWPVPTSIFKNRLNNEFVDNSRGQLYRLLEKMFDSIGTSGRECVLRTICEIAETPLSHNGMFGEMLDVIFTPYESDHLDQVYSEARGHGLSESNCAQIYKRCPLGSGLLEKLTVLNLIK</sequence>
<name>A0A6I8TP39_AEDAE</name>
<accession>A0A6I8TP39</accession>
<protein>
    <submittedName>
        <fullName evidence="1">Uncharacterized protein</fullName>
    </submittedName>
</protein>
<reference evidence="1 2" key="1">
    <citation type="submission" date="2017-06" db="EMBL/GenBank/DDBJ databases">
        <title>Aedes aegypti genome working group (AGWG) sequencing and assembly.</title>
        <authorList>
            <consortium name="Aedes aegypti Genome Working Group (AGWG)"/>
            <person name="Matthews B.J."/>
        </authorList>
    </citation>
    <scope>NUCLEOTIDE SEQUENCE [LARGE SCALE GENOMIC DNA]</scope>
    <source>
        <strain evidence="1 2">LVP_AGWG</strain>
    </source>
</reference>
<dbReference type="Pfam" id="PF07841">
    <property type="entry name" value="DM4_12"/>
    <property type="match status" value="1"/>
</dbReference>
<gene>
    <name evidence="1" type="primary">110679210</name>
</gene>
<dbReference type="PANTHER" id="PTHR21398">
    <property type="entry name" value="AGAP007094-PA"/>
    <property type="match status" value="1"/>
</dbReference>
<dbReference type="Proteomes" id="UP000008820">
    <property type="component" value="Chromosome 3"/>
</dbReference>
<dbReference type="EnsemblMetazoa" id="AAEL022007-RA">
    <property type="protein sequence ID" value="AAEL022007-PA"/>
    <property type="gene ID" value="AAEL022007"/>
</dbReference>
<dbReference type="OrthoDB" id="6358587at2759"/>
<organism evidence="1 2">
    <name type="scientific">Aedes aegypti</name>
    <name type="common">Yellowfever mosquito</name>
    <name type="synonym">Culex aegypti</name>
    <dbReference type="NCBI Taxonomy" id="7159"/>
    <lineage>
        <taxon>Eukaryota</taxon>
        <taxon>Metazoa</taxon>
        <taxon>Ecdysozoa</taxon>
        <taxon>Arthropoda</taxon>
        <taxon>Hexapoda</taxon>
        <taxon>Insecta</taxon>
        <taxon>Pterygota</taxon>
        <taxon>Neoptera</taxon>
        <taxon>Endopterygota</taxon>
        <taxon>Diptera</taxon>
        <taxon>Nematocera</taxon>
        <taxon>Culicoidea</taxon>
        <taxon>Culicidae</taxon>
        <taxon>Culicinae</taxon>
        <taxon>Aedini</taxon>
        <taxon>Aedes</taxon>
        <taxon>Stegomyia</taxon>
    </lineage>
</organism>
<proteinExistence type="predicted"/>
<dbReference type="AlphaFoldDB" id="A0A6I8TP39"/>
<evidence type="ECO:0000313" key="2">
    <source>
        <dbReference type="Proteomes" id="UP000008820"/>
    </source>
</evidence>
<dbReference type="InParanoid" id="A0A6I8TP39"/>
<dbReference type="InterPro" id="IPR006631">
    <property type="entry name" value="DM4_12"/>
</dbReference>